<protein>
    <submittedName>
        <fullName evidence="3">Restriction modification system DNA specificity domain protein</fullName>
    </submittedName>
</protein>
<dbReference type="KEGG" id="cbb:CLD_0060"/>
<dbReference type="InterPro" id="IPR044946">
    <property type="entry name" value="Restrct_endonuc_typeI_TRD_sf"/>
</dbReference>
<dbReference type="SUPFAM" id="SSF116734">
    <property type="entry name" value="DNA methylase specificity domain"/>
    <property type="match status" value="1"/>
</dbReference>
<dbReference type="HOGENOM" id="CLU_2245195_0_0_9"/>
<evidence type="ECO:0000313" key="4">
    <source>
        <dbReference type="Proteomes" id="UP000008541"/>
    </source>
</evidence>
<evidence type="ECO:0000256" key="2">
    <source>
        <dbReference type="ARBA" id="ARBA00023125"/>
    </source>
</evidence>
<dbReference type="Gene3D" id="3.90.220.20">
    <property type="entry name" value="DNA methylase specificity domains"/>
    <property type="match status" value="1"/>
</dbReference>
<dbReference type="RefSeq" id="WP_003399662.1">
    <property type="nucleotide sequence ID" value="NC_010516.1"/>
</dbReference>
<dbReference type="GO" id="GO:0009307">
    <property type="term" value="P:DNA restriction-modification system"/>
    <property type="evidence" value="ECO:0007669"/>
    <property type="project" value="UniProtKB-KW"/>
</dbReference>
<evidence type="ECO:0000256" key="1">
    <source>
        <dbReference type="ARBA" id="ARBA00022747"/>
    </source>
</evidence>
<dbReference type="Proteomes" id="UP000008541">
    <property type="component" value="Chromosome"/>
</dbReference>
<keyword evidence="1" id="KW-0680">Restriction system</keyword>
<name>B1IEN7_CLOBK</name>
<dbReference type="AlphaFoldDB" id="B1IEN7"/>
<keyword evidence="2" id="KW-0238">DNA-binding</keyword>
<dbReference type="GO" id="GO:0003677">
    <property type="term" value="F:DNA binding"/>
    <property type="evidence" value="ECO:0007669"/>
    <property type="project" value="UniProtKB-KW"/>
</dbReference>
<evidence type="ECO:0000313" key="3">
    <source>
        <dbReference type="EMBL" id="ACA45722.1"/>
    </source>
</evidence>
<gene>
    <name evidence="3" type="ordered locus">CLD_0060</name>
</gene>
<reference evidence="3 4" key="1">
    <citation type="journal article" date="2007" name="PLoS ONE">
        <title>Analysis of the neurotoxin complex genes in Clostridium botulinum A1-A4 and B1 strains: BoNT/A3, /Ba4 and /B1 clusters are located within plasmids.</title>
        <authorList>
            <person name="Smith T.J."/>
            <person name="Hill K.K."/>
            <person name="Foley B.T."/>
            <person name="Detter J.C."/>
            <person name="Munk A.C."/>
            <person name="Bruce D.C."/>
            <person name="Doggett N.A."/>
            <person name="Smith L.A."/>
            <person name="Marks J.D."/>
            <person name="Xie G."/>
            <person name="Brettin T.S."/>
        </authorList>
    </citation>
    <scope>NUCLEOTIDE SEQUENCE [LARGE SCALE GENOMIC DNA]</scope>
    <source>
        <strain evidence="4">Okra / Type B1</strain>
    </source>
</reference>
<proteinExistence type="predicted"/>
<organism evidence="3 4">
    <name type="scientific">Clostridium botulinum (strain Okra / Type B1)</name>
    <dbReference type="NCBI Taxonomy" id="498213"/>
    <lineage>
        <taxon>Bacteria</taxon>
        <taxon>Bacillati</taxon>
        <taxon>Bacillota</taxon>
        <taxon>Clostridia</taxon>
        <taxon>Eubacteriales</taxon>
        <taxon>Clostridiaceae</taxon>
        <taxon>Clostridium</taxon>
    </lineage>
</organism>
<dbReference type="EMBL" id="CP000939">
    <property type="protein sequence ID" value="ACA45722.1"/>
    <property type="molecule type" value="Genomic_DNA"/>
</dbReference>
<accession>B1IEN7</accession>
<sequence>MWTGRGIAALNYKYHSYLYYLMLKNQFQFDKYNKDGTTFGSINKDTLNGLRIINPPENIIQQFEEKVKSMDNQIRDYYDENLWLEKTKKFLFPLLMNRQVTFKN</sequence>